<dbReference type="AlphaFoldDB" id="A0A9P0DKP0"/>
<dbReference type="InterPro" id="IPR025714">
    <property type="entry name" value="Methyltranfer_dom"/>
</dbReference>
<reference evidence="2" key="1">
    <citation type="submission" date="2022-01" db="EMBL/GenBank/DDBJ databases">
        <authorList>
            <person name="King R."/>
        </authorList>
    </citation>
    <scope>NUCLEOTIDE SEQUENCE</scope>
</reference>
<evidence type="ECO:0000259" key="1">
    <source>
        <dbReference type="Pfam" id="PF13679"/>
    </source>
</evidence>
<dbReference type="Gene3D" id="3.40.50.150">
    <property type="entry name" value="Vaccinia Virus protein VP39"/>
    <property type="match status" value="1"/>
</dbReference>
<dbReference type="EMBL" id="OU896710">
    <property type="protein sequence ID" value="CAH1163545.1"/>
    <property type="molecule type" value="Genomic_DNA"/>
</dbReference>
<dbReference type="SUPFAM" id="SSF53335">
    <property type="entry name" value="S-adenosyl-L-methionine-dependent methyltransferases"/>
    <property type="match status" value="1"/>
</dbReference>
<proteinExistence type="predicted"/>
<dbReference type="PANTHER" id="PTHR12496:SF0">
    <property type="entry name" value="METHYLTRANSFERASE DOMAIN-CONTAINING PROTEIN"/>
    <property type="match status" value="1"/>
</dbReference>
<organism evidence="2 3">
    <name type="scientific">Phaedon cochleariae</name>
    <name type="common">Mustard beetle</name>
    <dbReference type="NCBI Taxonomy" id="80249"/>
    <lineage>
        <taxon>Eukaryota</taxon>
        <taxon>Metazoa</taxon>
        <taxon>Ecdysozoa</taxon>
        <taxon>Arthropoda</taxon>
        <taxon>Hexapoda</taxon>
        <taxon>Insecta</taxon>
        <taxon>Pterygota</taxon>
        <taxon>Neoptera</taxon>
        <taxon>Endopterygota</taxon>
        <taxon>Coleoptera</taxon>
        <taxon>Polyphaga</taxon>
        <taxon>Cucujiformia</taxon>
        <taxon>Chrysomeloidea</taxon>
        <taxon>Chrysomelidae</taxon>
        <taxon>Chrysomelinae</taxon>
        <taxon>Chrysomelini</taxon>
        <taxon>Phaedon</taxon>
    </lineage>
</organism>
<keyword evidence="3" id="KW-1185">Reference proteome</keyword>
<sequence>MTLPSSYKTTSEYFKDSLEFLKTYQWLYNCSNTDILVRNTFENFPSEWLDYFQNLTDEDLNKLSLKYVEVDCPTSLKQFLEKVERLQPNITVAQENDGYAFPHNSGLTEKKAHEILAMAPIVHELCKTNGLDFIIDVGSGLGYLSHHLNERYHYRVLGLECSKDHIALAYKNQEKFHPQSKGEVMFIEHLINEDSAEVISRIAEQFIGSKKSCCIIGLHACADLSITILDLFEKLDFASCLAIMPCCYHRIKLRGEDGDKEYFRNFPLSEVLIDLFEEYEAHTFLKRPFLRLACQQSKGSFVAMTEEEHNRHARNFMFRAILQEVAAQENCRVTRLKRKSSKSRHPDPDEDFAAYLTDLEHSHRLERDGPEKDHPHVNDERFRRKMLEKWQEQKGNCRLVEVLTGMQASIQGVCENVVLLDRVEHLRRKGFRCRVEKVTNDLVSPRCHALIASKGDEP</sequence>
<reference evidence="2" key="2">
    <citation type="submission" date="2022-10" db="EMBL/GenBank/DDBJ databases">
        <authorList>
            <consortium name="ENA_rothamsted_submissions"/>
            <consortium name="culmorum"/>
            <person name="King R."/>
        </authorList>
    </citation>
    <scope>NUCLEOTIDE SEQUENCE</scope>
</reference>
<protein>
    <recommendedName>
        <fullName evidence="1">Methyltransferase domain-containing protein</fullName>
    </recommendedName>
</protein>
<dbReference type="PANTHER" id="PTHR12496">
    <property type="entry name" value="CGI-41 METHYLTRANSFERASE"/>
    <property type="match status" value="1"/>
</dbReference>
<dbReference type="Proteomes" id="UP001153737">
    <property type="component" value="Chromosome 4"/>
</dbReference>
<dbReference type="OrthoDB" id="10258156at2759"/>
<dbReference type="Pfam" id="PF13679">
    <property type="entry name" value="Methyltransf_32"/>
    <property type="match status" value="1"/>
</dbReference>
<dbReference type="CDD" id="cd02440">
    <property type="entry name" value="AdoMet_MTases"/>
    <property type="match status" value="1"/>
</dbReference>
<gene>
    <name evidence="2" type="ORF">PHAECO_LOCUS8542</name>
</gene>
<evidence type="ECO:0000313" key="3">
    <source>
        <dbReference type="Proteomes" id="UP001153737"/>
    </source>
</evidence>
<feature type="domain" description="Methyltransferase" evidence="1">
    <location>
        <begin position="110"/>
        <end position="252"/>
    </location>
</feature>
<accession>A0A9P0DKP0</accession>
<name>A0A9P0DKP0_PHACE</name>
<dbReference type="InterPro" id="IPR029063">
    <property type="entry name" value="SAM-dependent_MTases_sf"/>
</dbReference>
<evidence type="ECO:0000313" key="2">
    <source>
        <dbReference type="EMBL" id="CAH1163545.1"/>
    </source>
</evidence>
<dbReference type="InterPro" id="IPR052220">
    <property type="entry name" value="METTL25"/>
</dbReference>